<protein>
    <submittedName>
        <fullName evidence="2">Uncharacterized protein</fullName>
    </submittedName>
</protein>
<dbReference type="AlphaFoldDB" id="A0A8H8CUR3"/>
<gene>
    <name evidence="2" type="ORF">I7I52_07491</name>
</gene>
<sequence length="89" mass="10162">MSTSPKKQKPNRRVEANVRKSRQEVLPLGAKAKQPRGITKPPQGPIYRSVRLRHLCHELSRNTQHEHPYPSSTNNTAGKEACYPYLTML</sequence>
<feature type="region of interest" description="Disordered" evidence="1">
    <location>
        <begin position="1"/>
        <end position="20"/>
    </location>
</feature>
<accession>A0A8H8CUR3</accession>
<feature type="compositionally biased region" description="Basic residues" evidence="1">
    <location>
        <begin position="1"/>
        <end position="11"/>
    </location>
</feature>
<evidence type="ECO:0000256" key="1">
    <source>
        <dbReference type="SAM" id="MobiDB-lite"/>
    </source>
</evidence>
<comment type="caution">
    <text evidence="2">The sequence shown here is derived from an EMBL/GenBank/DDBJ whole genome shotgun (WGS) entry which is preliminary data.</text>
</comment>
<organism evidence="2 3">
    <name type="scientific">Ajellomyces capsulatus</name>
    <name type="common">Darling's disease fungus</name>
    <name type="synonym">Histoplasma capsulatum</name>
    <dbReference type="NCBI Taxonomy" id="5037"/>
    <lineage>
        <taxon>Eukaryota</taxon>
        <taxon>Fungi</taxon>
        <taxon>Dikarya</taxon>
        <taxon>Ascomycota</taxon>
        <taxon>Pezizomycotina</taxon>
        <taxon>Eurotiomycetes</taxon>
        <taxon>Eurotiomycetidae</taxon>
        <taxon>Onygenales</taxon>
        <taxon>Ajellomycetaceae</taxon>
        <taxon>Histoplasma</taxon>
    </lineage>
</organism>
<reference evidence="2 3" key="1">
    <citation type="submission" date="2021-01" db="EMBL/GenBank/DDBJ databases">
        <title>Chromosome-level genome assembly of a human fungal pathogen reveals clustering of transcriptionally co-regulated genes.</title>
        <authorList>
            <person name="Voorhies M."/>
            <person name="Cohen S."/>
            <person name="Shea T.P."/>
            <person name="Petrus S."/>
            <person name="Munoz J.F."/>
            <person name="Poplawski S."/>
            <person name="Goldman W.E."/>
            <person name="Michael T."/>
            <person name="Cuomo C.A."/>
            <person name="Sil A."/>
            <person name="Beyhan S."/>
        </authorList>
    </citation>
    <scope>NUCLEOTIDE SEQUENCE [LARGE SCALE GENOMIC DNA]</scope>
    <source>
        <strain evidence="2 3">G184AR</strain>
    </source>
</reference>
<name>A0A8H8CUR3_AJECA</name>
<feature type="region of interest" description="Disordered" evidence="1">
    <location>
        <begin position="25"/>
        <end position="45"/>
    </location>
</feature>
<proteinExistence type="predicted"/>
<dbReference type="Proteomes" id="UP000670092">
    <property type="component" value="Unassembled WGS sequence"/>
</dbReference>
<evidence type="ECO:0000313" key="2">
    <source>
        <dbReference type="EMBL" id="KAG5290464.1"/>
    </source>
</evidence>
<dbReference type="EMBL" id="JAEVHI010000005">
    <property type="protein sequence ID" value="KAG5290464.1"/>
    <property type="molecule type" value="Genomic_DNA"/>
</dbReference>
<dbReference type="VEuPathDB" id="FungiDB:I7I52_07491"/>
<evidence type="ECO:0000313" key="3">
    <source>
        <dbReference type="Proteomes" id="UP000670092"/>
    </source>
</evidence>